<dbReference type="Gene3D" id="3.40.50.720">
    <property type="entry name" value="NAD(P)-binding Rossmann-like Domain"/>
    <property type="match status" value="1"/>
</dbReference>
<dbReference type="SUPFAM" id="SSF51735">
    <property type="entry name" value="NAD(P)-binding Rossmann-fold domains"/>
    <property type="match status" value="1"/>
</dbReference>
<evidence type="ECO:0000259" key="3">
    <source>
        <dbReference type="Pfam" id="PF05368"/>
    </source>
</evidence>
<dbReference type="Proteomes" id="UP000028045">
    <property type="component" value="Unassembled WGS sequence"/>
</dbReference>
<dbReference type="InterPro" id="IPR051609">
    <property type="entry name" value="NmrA/Isoflavone_reductase-like"/>
</dbReference>
<dbReference type="OrthoDB" id="419598at2759"/>
<gene>
    <name evidence="4" type="ORF">S7711_09016</name>
</gene>
<feature type="domain" description="NmrA-like" evidence="3">
    <location>
        <begin position="6"/>
        <end position="135"/>
    </location>
</feature>
<proteinExistence type="predicted"/>
<dbReference type="Gene3D" id="3.90.25.10">
    <property type="entry name" value="UDP-galactose 4-epimerase, domain 1"/>
    <property type="match status" value="1"/>
</dbReference>
<name>A0A084B2M7_STACB</name>
<dbReference type="InterPro" id="IPR008030">
    <property type="entry name" value="NmrA-like"/>
</dbReference>
<protein>
    <recommendedName>
        <fullName evidence="3">NmrA-like domain-containing protein</fullName>
    </recommendedName>
</protein>
<dbReference type="InterPro" id="IPR036291">
    <property type="entry name" value="NAD(P)-bd_dom_sf"/>
</dbReference>
<dbReference type="PANTHER" id="PTHR47706:SF7">
    <property type="entry name" value="CIPA-LIKE, PUTATIVE (AFU_ORTHOLOGUE AFUA_1G01630)-RELATED"/>
    <property type="match status" value="1"/>
</dbReference>
<dbReference type="HOGENOM" id="CLU_044876_1_0_1"/>
<evidence type="ECO:0000313" key="5">
    <source>
        <dbReference type="Proteomes" id="UP000028045"/>
    </source>
</evidence>
<keyword evidence="1" id="KW-0521">NADP</keyword>
<keyword evidence="2" id="KW-0560">Oxidoreductase</keyword>
<dbReference type="PANTHER" id="PTHR47706">
    <property type="entry name" value="NMRA-LIKE FAMILY PROTEIN"/>
    <property type="match status" value="1"/>
</dbReference>
<dbReference type="Pfam" id="PF05368">
    <property type="entry name" value="NmrA"/>
    <property type="match status" value="1"/>
</dbReference>
<reference evidence="4 5" key="1">
    <citation type="journal article" date="2014" name="BMC Genomics">
        <title>Comparative genome sequencing reveals chemotype-specific gene clusters in the toxigenic black mold Stachybotrys.</title>
        <authorList>
            <person name="Semeiks J."/>
            <person name="Borek D."/>
            <person name="Otwinowski Z."/>
            <person name="Grishin N.V."/>
        </authorList>
    </citation>
    <scope>NUCLEOTIDE SEQUENCE [LARGE SCALE GENOMIC DNA]</scope>
    <source>
        <strain evidence="5">CBS 109288 / IBT 7711</strain>
    </source>
</reference>
<evidence type="ECO:0000256" key="2">
    <source>
        <dbReference type="ARBA" id="ARBA00023002"/>
    </source>
</evidence>
<keyword evidence="5" id="KW-1185">Reference proteome</keyword>
<dbReference type="AlphaFoldDB" id="A0A084B2M7"/>
<sequence>MSPQGRKIACIGASGNIGSMTLPALLAKKVHTITVVQRPESKGTYAAEVTVKTGPLDDEAFLAQAFAGQDVVLVQLSVEAMQLEKGIIQAAAKAGVPYILPAEFGSDPEAKLVDELFVLQQKRERRQLAEQLGVSAWIGVITNPWLEFCLGGGVLAIHVKERRALLYDGGNTKFVTTTLGRVGAAVAELLSLPEEQLATYRNRPFYVSSFHVTQRELLEAVLRQTGTTEAEWTIETPSCEDVEQQWGDKLKQGDMGGFLAMFPMLHFREGYGGDYQHKVDNAKFGFAEEDLDQVVQGVVKQVEGA</sequence>
<accession>A0A084B2M7</accession>
<evidence type="ECO:0000256" key="1">
    <source>
        <dbReference type="ARBA" id="ARBA00022857"/>
    </source>
</evidence>
<evidence type="ECO:0000313" key="4">
    <source>
        <dbReference type="EMBL" id="KEY71806.1"/>
    </source>
</evidence>
<organism evidence="4 5">
    <name type="scientific">Stachybotrys chartarum (strain CBS 109288 / IBT 7711)</name>
    <name type="common">Toxic black mold</name>
    <name type="synonym">Stilbospora chartarum</name>
    <dbReference type="NCBI Taxonomy" id="1280523"/>
    <lineage>
        <taxon>Eukaryota</taxon>
        <taxon>Fungi</taxon>
        <taxon>Dikarya</taxon>
        <taxon>Ascomycota</taxon>
        <taxon>Pezizomycotina</taxon>
        <taxon>Sordariomycetes</taxon>
        <taxon>Hypocreomycetidae</taxon>
        <taxon>Hypocreales</taxon>
        <taxon>Stachybotryaceae</taxon>
        <taxon>Stachybotrys</taxon>
    </lineage>
</organism>
<dbReference type="GO" id="GO:0016491">
    <property type="term" value="F:oxidoreductase activity"/>
    <property type="evidence" value="ECO:0007669"/>
    <property type="project" value="UniProtKB-KW"/>
</dbReference>
<dbReference type="EMBL" id="KL648193">
    <property type="protein sequence ID" value="KEY71806.1"/>
    <property type="molecule type" value="Genomic_DNA"/>
</dbReference>